<feature type="region of interest" description="Disordered" evidence="1">
    <location>
        <begin position="581"/>
        <end position="670"/>
    </location>
</feature>
<feature type="compositionally biased region" description="Polar residues" evidence="1">
    <location>
        <begin position="827"/>
        <end position="839"/>
    </location>
</feature>
<feature type="compositionally biased region" description="Low complexity" evidence="1">
    <location>
        <begin position="956"/>
        <end position="969"/>
    </location>
</feature>
<dbReference type="Proteomes" id="UP000298493">
    <property type="component" value="Unassembled WGS sequence"/>
</dbReference>
<feature type="compositionally biased region" description="Pro residues" evidence="1">
    <location>
        <begin position="902"/>
        <end position="915"/>
    </location>
</feature>
<dbReference type="AlphaFoldDB" id="A0A4Z1P6N7"/>
<feature type="compositionally biased region" description="Low complexity" evidence="1">
    <location>
        <begin position="1015"/>
        <end position="1048"/>
    </location>
</feature>
<proteinExistence type="predicted"/>
<sequence length="1071" mass="117470">MKRRRGRAKSLPLSTRKGQIASRSMITRRAASKAATNSSEGSSTSADSRRSSFADSTHAVGGDDIDSSRPAKRARRTSTATENRPVTRRQKTLSQEPIGSPEKSSRDSLAPELPTIEEPENIDDHVRQPAMNGNGDQDQDGFASEAGEKLSPLPKRRGRKPKPKTVTASLSRLQELTAPWDNENGTDHEGSNAPSRATSRAPSRAPDRVAKRMPGRRRAPHADPNIEADLRRQLQLRLAYRSVAKALKPLLAELSQRGIDALEDDEEAHQQGEEYTAVMAELDARLQSRLTVLENERRIKTGCREEWLELQKDELQRRFHDRVEVLKDDYHTKAENCLLELHREFAREIDDDATEDEDGVVGPQHGKISTTNPTGRLDHKFDSRSRFFLVTEKLANERLKQIAMQNLQRDFIVDEDHDETAEELDAPDENEYPSGFGLASTGRRAYATSVLNMEALVRATQAVEDGEQPEEQIHHVIPNGEATGLQILADLLTSQGPLVLPTRELSRMQTPPPLVVVKQEAGPVEHTVTAPRGGGDEDVVDLTTPQRKQRESGEDIFSALEQNLNLYPFSPQKTIKLETNAASHTTASPAKKKHERKQSQQSLISSPKPQKTAVAAQAGFQIPGLQIPGSQPMEQVHQQKQASFRTQDTKSSEVPSLAPEASKTLQNSSAPITGANMHILPKHNDCQLDARSAQPPAAGTNRPEPKQPFAFTDAPRSPAPTAPASRWDSLYEQNRRGSRNDIGTAGRHDYPTRASHDRRLSESVRPSTNQHSDANLASVPAHRRNMSIPAKVSSPASFLKRSQSPRVTDAGRRGYMSLITDLAPTQRAGSPSSGSQSAVDGTWKREQPPPGSWHGGQHRNSHSTSQNYTPPPPSHRRTPPMSYPPVSASTSGPAYQHQPPYTTGPPHHPIQPQPHGPYSGPYQAPPPPSSQYQYQQPQSTATPPYDHRTPNPYLPSQPQSQQQTQHQQQNYVGGAPHYQLPPAPMGFFAGPPLPSAGPPPPGSVFSPRFGREYPPSHQQQRQQPSSVGGPFSAGSGSGQRPSSPRNGGVPPPPVKDGSDRGGREDGWSKAR</sequence>
<feature type="compositionally biased region" description="Polar residues" evidence="1">
    <location>
        <begin position="599"/>
        <end position="609"/>
    </location>
</feature>
<feature type="compositionally biased region" description="Pro residues" evidence="1">
    <location>
        <begin position="991"/>
        <end position="1002"/>
    </location>
</feature>
<protein>
    <submittedName>
        <fullName evidence="2">Uncharacterized protein</fullName>
    </submittedName>
</protein>
<keyword evidence="3" id="KW-1185">Reference proteome</keyword>
<reference evidence="2 3" key="1">
    <citation type="submission" date="2019-04" db="EMBL/GenBank/DDBJ databases">
        <title>High contiguity whole genome sequence and gene annotation resource for two Venturia nashicola isolates.</title>
        <authorList>
            <person name="Prokchorchik M."/>
            <person name="Won K."/>
            <person name="Lee Y."/>
            <person name="Choi E.D."/>
            <person name="Segonzac C."/>
            <person name="Sohn K.H."/>
        </authorList>
    </citation>
    <scope>NUCLEOTIDE SEQUENCE [LARGE SCALE GENOMIC DNA]</scope>
    <source>
        <strain evidence="2 3">PRI2</strain>
    </source>
</reference>
<dbReference type="EMBL" id="SNSC02000011">
    <property type="protein sequence ID" value="TID20170.1"/>
    <property type="molecule type" value="Genomic_DNA"/>
</dbReference>
<evidence type="ECO:0000313" key="2">
    <source>
        <dbReference type="EMBL" id="TID20170.1"/>
    </source>
</evidence>
<feature type="compositionally biased region" description="Polar residues" evidence="1">
    <location>
        <begin position="628"/>
        <end position="646"/>
    </location>
</feature>
<feature type="region of interest" description="Disordered" evidence="1">
    <location>
        <begin position="518"/>
        <end position="552"/>
    </location>
</feature>
<evidence type="ECO:0000256" key="1">
    <source>
        <dbReference type="SAM" id="MobiDB-lite"/>
    </source>
</evidence>
<feature type="compositionally biased region" description="Polar residues" evidence="1">
    <location>
        <begin position="794"/>
        <end position="806"/>
    </location>
</feature>
<gene>
    <name evidence="2" type="ORF">E6O75_ATG07630</name>
</gene>
<feature type="compositionally biased region" description="Basic residues" evidence="1">
    <location>
        <begin position="154"/>
        <end position="163"/>
    </location>
</feature>
<feature type="compositionally biased region" description="Polar residues" evidence="1">
    <location>
        <begin position="12"/>
        <end position="25"/>
    </location>
</feature>
<organism evidence="2 3">
    <name type="scientific">Venturia nashicola</name>
    <dbReference type="NCBI Taxonomy" id="86259"/>
    <lineage>
        <taxon>Eukaryota</taxon>
        <taxon>Fungi</taxon>
        <taxon>Dikarya</taxon>
        <taxon>Ascomycota</taxon>
        <taxon>Pezizomycotina</taxon>
        <taxon>Dothideomycetes</taxon>
        <taxon>Pleosporomycetidae</taxon>
        <taxon>Venturiales</taxon>
        <taxon>Venturiaceae</taxon>
        <taxon>Venturia</taxon>
    </lineage>
</organism>
<feature type="compositionally biased region" description="Low complexity" evidence="1">
    <location>
        <begin position="930"/>
        <end position="944"/>
    </location>
</feature>
<feature type="compositionally biased region" description="Basic and acidic residues" evidence="1">
    <location>
        <begin position="1056"/>
        <end position="1071"/>
    </location>
</feature>
<comment type="caution">
    <text evidence="2">The sequence shown here is derived from an EMBL/GenBank/DDBJ whole genome shotgun (WGS) entry which is preliminary data.</text>
</comment>
<accession>A0A4Z1P6N7</accession>
<feature type="region of interest" description="Disordered" evidence="1">
    <location>
        <begin position="1"/>
        <end position="226"/>
    </location>
</feature>
<feature type="compositionally biased region" description="Basic and acidic residues" evidence="1">
    <location>
        <begin position="746"/>
        <end position="762"/>
    </location>
</feature>
<evidence type="ECO:0000313" key="3">
    <source>
        <dbReference type="Proteomes" id="UP000298493"/>
    </source>
</evidence>
<dbReference type="OrthoDB" id="4188028at2759"/>
<dbReference type="STRING" id="86259.A0A4Z1P6N7"/>
<feature type="compositionally biased region" description="Polar residues" evidence="1">
    <location>
        <begin position="764"/>
        <end position="775"/>
    </location>
</feature>
<feature type="region of interest" description="Disordered" evidence="1">
    <location>
        <begin position="354"/>
        <end position="376"/>
    </location>
</feature>
<feature type="compositionally biased region" description="Polar residues" evidence="1">
    <location>
        <begin position="192"/>
        <end position="201"/>
    </location>
</feature>
<feature type="region of interest" description="Disordered" evidence="1">
    <location>
        <begin position="689"/>
        <end position="1071"/>
    </location>
</feature>
<name>A0A4Z1P6N7_9PEZI</name>